<accession>A0ABS8UPI6</accession>
<reference evidence="2 3" key="1">
    <citation type="journal article" date="2021" name="BMC Genomics">
        <title>Datura genome reveals duplications of psychoactive alkaloid biosynthetic genes and high mutation rate following tissue culture.</title>
        <authorList>
            <person name="Rajewski A."/>
            <person name="Carter-House D."/>
            <person name="Stajich J."/>
            <person name="Litt A."/>
        </authorList>
    </citation>
    <scope>NUCLEOTIDE SEQUENCE [LARGE SCALE GENOMIC DNA]</scope>
    <source>
        <strain evidence="2">AR-01</strain>
    </source>
</reference>
<gene>
    <name evidence="2" type="ORF">HAX54_018731</name>
</gene>
<keyword evidence="1" id="KW-0812">Transmembrane</keyword>
<feature type="transmembrane region" description="Helical" evidence="1">
    <location>
        <begin position="109"/>
        <end position="131"/>
    </location>
</feature>
<proteinExistence type="predicted"/>
<keyword evidence="1" id="KW-0472">Membrane</keyword>
<feature type="non-terminal residue" evidence="2">
    <location>
        <position position="1"/>
    </location>
</feature>
<name>A0ABS8UPI6_DATST</name>
<evidence type="ECO:0000256" key="1">
    <source>
        <dbReference type="SAM" id="Phobius"/>
    </source>
</evidence>
<protein>
    <submittedName>
        <fullName evidence="2">Uncharacterized protein</fullName>
    </submittedName>
</protein>
<organism evidence="2 3">
    <name type="scientific">Datura stramonium</name>
    <name type="common">Jimsonweed</name>
    <name type="synonym">Common thornapple</name>
    <dbReference type="NCBI Taxonomy" id="4076"/>
    <lineage>
        <taxon>Eukaryota</taxon>
        <taxon>Viridiplantae</taxon>
        <taxon>Streptophyta</taxon>
        <taxon>Embryophyta</taxon>
        <taxon>Tracheophyta</taxon>
        <taxon>Spermatophyta</taxon>
        <taxon>Magnoliopsida</taxon>
        <taxon>eudicotyledons</taxon>
        <taxon>Gunneridae</taxon>
        <taxon>Pentapetalae</taxon>
        <taxon>asterids</taxon>
        <taxon>lamiids</taxon>
        <taxon>Solanales</taxon>
        <taxon>Solanaceae</taxon>
        <taxon>Solanoideae</taxon>
        <taxon>Datureae</taxon>
        <taxon>Datura</taxon>
    </lineage>
</organism>
<keyword evidence="1" id="KW-1133">Transmembrane helix</keyword>
<dbReference type="Proteomes" id="UP000823775">
    <property type="component" value="Unassembled WGS sequence"/>
</dbReference>
<keyword evidence="3" id="KW-1185">Reference proteome</keyword>
<sequence>GRAPCACCSAGKALPCIASVPHRTDYCAGRPAPRAAQGPHRASGGWAPCAYWTLEKVAPRACHRTASAPRIAQCCAGRPAPSAWNRTTQGSRRASCSAARPVHLASGRATVLCSAICLSLCIIHTNFLIFIP</sequence>
<dbReference type="EMBL" id="JACEIK010002287">
    <property type="protein sequence ID" value="MCD9560228.1"/>
    <property type="molecule type" value="Genomic_DNA"/>
</dbReference>
<evidence type="ECO:0000313" key="3">
    <source>
        <dbReference type="Proteomes" id="UP000823775"/>
    </source>
</evidence>
<comment type="caution">
    <text evidence="2">The sequence shown here is derived from an EMBL/GenBank/DDBJ whole genome shotgun (WGS) entry which is preliminary data.</text>
</comment>
<evidence type="ECO:0000313" key="2">
    <source>
        <dbReference type="EMBL" id="MCD9560228.1"/>
    </source>
</evidence>